<evidence type="ECO:0000256" key="6">
    <source>
        <dbReference type="ARBA" id="ARBA00022729"/>
    </source>
</evidence>
<feature type="domain" description="Dickkopf N-terminal cysteine-rich" evidence="9">
    <location>
        <begin position="19"/>
        <end position="69"/>
    </location>
</feature>
<comment type="similarity">
    <text evidence="2">Belongs to the dickkopf family.</text>
</comment>
<evidence type="ECO:0000256" key="7">
    <source>
        <dbReference type="ARBA" id="ARBA00023157"/>
    </source>
</evidence>
<dbReference type="PANTHER" id="PTHR12113:SF8">
    <property type="entry name" value="DICKKOPF-RELATED PROTEIN 3"/>
    <property type="match status" value="1"/>
</dbReference>
<dbReference type="InterPro" id="IPR006796">
    <property type="entry name" value="Dickkopf_N"/>
</dbReference>
<keyword evidence="7" id="KW-1015">Disulfide bond</keyword>
<evidence type="ECO:0000256" key="3">
    <source>
        <dbReference type="ARBA" id="ARBA00022473"/>
    </source>
</evidence>
<evidence type="ECO:0000256" key="5">
    <source>
        <dbReference type="ARBA" id="ARBA00022687"/>
    </source>
</evidence>
<evidence type="ECO:0000256" key="8">
    <source>
        <dbReference type="SAM" id="SignalP"/>
    </source>
</evidence>
<sequence>MGSLIVLKSVNLFSVTLQECMVDEDCGDQKYCLYRIENSKCLPCIATDMPCTKDEECCFDQMCVWGQCTVNASQGTAGTICQGQSDCRPDFCCAFQRGDMEYICMSKFTSDTIYCVHYEYKEQFLFKSAFFLFL</sequence>
<dbReference type="Proteomes" id="UP001345963">
    <property type="component" value="Unassembled WGS sequence"/>
</dbReference>
<evidence type="ECO:0000256" key="4">
    <source>
        <dbReference type="ARBA" id="ARBA00022525"/>
    </source>
</evidence>
<protein>
    <recommendedName>
        <fullName evidence="9">Dickkopf N-terminal cysteine-rich domain-containing protein</fullName>
    </recommendedName>
</protein>
<keyword evidence="11" id="KW-1185">Reference proteome</keyword>
<gene>
    <name evidence="10" type="ORF">ATANTOWER_032727</name>
</gene>
<keyword evidence="6 8" id="KW-0732">Signal</keyword>
<evidence type="ECO:0000256" key="1">
    <source>
        <dbReference type="ARBA" id="ARBA00004613"/>
    </source>
</evidence>
<comment type="subcellular location">
    <subcellularLocation>
        <location evidence="1">Secreted</location>
    </subcellularLocation>
</comment>
<keyword evidence="5" id="KW-0879">Wnt signaling pathway</keyword>
<keyword evidence="3" id="KW-0217">Developmental protein</keyword>
<comment type="caution">
    <text evidence="10">The sequence shown here is derived from an EMBL/GenBank/DDBJ whole genome shotgun (WGS) entry which is preliminary data.</text>
</comment>
<proteinExistence type="inferred from homology"/>
<dbReference type="Pfam" id="PF04706">
    <property type="entry name" value="Dickkopf_N"/>
    <property type="match status" value="1"/>
</dbReference>
<feature type="signal peptide" evidence="8">
    <location>
        <begin position="1"/>
        <end position="18"/>
    </location>
</feature>
<reference evidence="10 11" key="1">
    <citation type="submission" date="2021-07" db="EMBL/GenBank/DDBJ databases">
        <authorList>
            <person name="Palmer J.M."/>
        </authorList>
    </citation>
    <scope>NUCLEOTIDE SEQUENCE [LARGE SCALE GENOMIC DNA]</scope>
    <source>
        <strain evidence="10 11">AT_MEX2019</strain>
        <tissue evidence="10">Muscle</tissue>
    </source>
</reference>
<keyword evidence="4" id="KW-0964">Secreted</keyword>
<evidence type="ECO:0000313" key="11">
    <source>
        <dbReference type="Proteomes" id="UP001345963"/>
    </source>
</evidence>
<accession>A0ABU7ALJ0</accession>
<organism evidence="10 11">
    <name type="scientific">Ataeniobius toweri</name>
    <dbReference type="NCBI Taxonomy" id="208326"/>
    <lineage>
        <taxon>Eukaryota</taxon>
        <taxon>Metazoa</taxon>
        <taxon>Chordata</taxon>
        <taxon>Craniata</taxon>
        <taxon>Vertebrata</taxon>
        <taxon>Euteleostomi</taxon>
        <taxon>Actinopterygii</taxon>
        <taxon>Neopterygii</taxon>
        <taxon>Teleostei</taxon>
        <taxon>Neoteleostei</taxon>
        <taxon>Acanthomorphata</taxon>
        <taxon>Ovalentaria</taxon>
        <taxon>Atherinomorphae</taxon>
        <taxon>Cyprinodontiformes</taxon>
        <taxon>Goodeidae</taxon>
        <taxon>Ataeniobius</taxon>
    </lineage>
</organism>
<evidence type="ECO:0000259" key="9">
    <source>
        <dbReference type="Pfam" id="PF04706"/>
    </source>
</evidence>
<dbReference type="PANTHER" id="PTHR12113">
    <property type="entry name" value="DICKKOPF3-LIKE 3"/>
    <property type="match status" value="1"/>
</dbReference>
<dbReference type="InterPro" id="IPR039863">
    <property type="entry name" value="DKK1-4"/>
</dbReference>
<evidence type="ECO:0000256" key="2">
    <source>
        <dbReference type="ARBA" id="ARBA00010842"/>
    </source>
</evidence>
<evidence type="ECO:0000313" key="10">
    <source>
        <dbReference type="EMBL" id="MED6238947.1"/>
    </source>
</evidence>
<name>A0ABU7ALJ0_9TELE</name>
<dbReference type="EMBL" id="JAHUTI010020647">
    <property type="protein sequence ID" value="MED6238947.1"/>
    <property type="molecule type" value="Genomic_DNA"/>
</dbReference>
<feature type="chain" id="PRO_5046551982" description="Dickkopf N-terminal cysteine-rich domain-containing protein" evidence="8">
    <location>
        <begin position="19"/>
        <end position="134"/>
    </location>
</feature>